<dbReference type="InterPro" id="IPR002052">
    <property type="entry name" value="DNA_methylase_N6_adenine_CS"/>
</dbReference>
<dbReference type="InterPro" id="IPR029063">
    <property type="entry name" value="SAM-dependent_MTases_sf"/>
</dbReference>
<dbReference type="Gene3D" id="3.40.50.150">
    <property type="entry name" value="Vaccinia Virus protein VP39"/>
    <property type="match status" value="1"/>
</dbReference>
<dbReference type="GO" id="GO:0052913">
    <property type="term" value="F:16S rRNA (guanine(966)-N(2))-methyltransferase activity"/>
    <property type="evidence" value="ECO:0007669"/>
    <property type="project" value="UniProtKB-EC"/>
</dbReference>
<evidence type="ECO:0000313" key="4">
    <source>
        <dbReference type="Proteomes" id="UP000658720"/>
    </source>
</evidence>
<dbReference type="PANTHER" id="PTHR43542">
    <property type="entry name" value="METHYLTRANSFERASE"/>
    <property type="match status" value="1"/>
</dbReference>
<dbReference type="EC" id="2.1.1.171" evidence="3"/>
<comment type="caution">
    <text evidence="3">The sequence shown here is derived from an EMBL/GenBank/DDBJ whole genome shotgun (WGS) entry which is preliminary data.</text>
</comment>
<evidence type="ECO:0000313" key="3">
    <source>
        <dbReference type="EMBL" id="MBE9254239.1"/>
    </source>
</evidence>
<keyword evidence="2 3" id="KW-0808">Transferase</keyword>
<dbReference type="Proteomes" id="UP000658720">
    <property type="component" value="Unassembled WGS sequence"/>
</dbReference>
<reference evidence="3 4" key="1">
    <citation type="submission" date="2020-10" db="EMBL/GenBank/DDBJ databases">
        <authorList>
            <person name="Castelo-Branco R."/>
            <person name="Eusebio N."/>
            <person name="Adriana R."/>
            <person name="Vieira A."/>
            <person name="Brugerolle De Fraissinette N."/>
            <person name="Rezende De Castro R."/>
            <person name="Schneider M.P."/>
            <person name="Vasconcelos V."/>
            <person name="Leao P.N."/>
        </authorList>
    </citation>
    <scope>NUCLEOTIDE SEQUENCE [LARGE SCALE GENOMIC DNA]</scope>
    <source>
        <strain evidence="3 4">LEGE 00031</strain>
    </source>
</reference>
<organism evidence="3 4">
    <name type="scientific">Synechocystis salina LEGE 00031</name>
    <dbReference type="NCBI Taxonomy" id="1828736"/>
    <lineage>
        <taxon>Bacteria</taxon>
        <taxon>Bacillati</taxon>
        <taxon>Cyanobacteriota</taxon>
        <taxon>Cyanophyceae</taxon>
        <taxon>Synechococcales</taxon>
        <taxon>Merismopediaceae</taxon>
        <taxon>Synechocystis</taxon>
    </lineage>
</organism>
<dbReference type="InterPro" id="IPR004398">
    <property type="entry name" value="RNA_MeTrfase_RsmD"/>
</dbReference>
<evidence type="ECO:0000256" key="2">
    <source>
        <dbReference type="ARBA" id="ARBA00022679"/>
    </source>
</evidence>
<name>A0ABR9VSC3_9SYNC</name>
<dbReference type="CDD" id="cd02440">
    <property type="entry name" value="AdoMet_MTases"/>
    <property type="match status" value="1"/>
</dbReference>
<protein>
    <submittedName>
        <fullName evidence="3">16S rRNA (Guanine(966)-N(2))-methyltransferase RsmD</fullName>
        <ecNumber evidence="3">2.1.1.171</ecNumber>
    </submittedName>
</protein>
<keyword evidence="1 3" id="KW-0489">Methyltransferase</keyword>
<dbReference type="EMBL" id="JADEVV010000026">
    <property type="protein sequence ID" value="MBE9254239.1"/>
    <property type="molecule type" value="Genomic_DNA"/>
</dbReference>
<sequence length="186" mass="21009">MRIYGNRLLKTLPGQQTRPTTGKVRLALFNIWRGEIQHCQWLDLCAGNGTLGAEALCRGADKVVAIEQSAKVCTIIKENWQKLAQPGQQWSVLRGDVLKLLPTLKGQTFDRIYLDPPYASGLYNPVLTLVGELQLLTPAGEIAVEYDRRHWQPPEQIAGLELVRQKKYGLSNLAFYWREQGEVLPI</sequence>
<dbReference type="NCBIfam" id="TIGR00095">
    <property type="entry name" value="16S rRNA (guanine(966)-N(2))-methyltransferase RsmD"/>
    <property type="match status" value="1"/>
</dbReference>
<dbReference type="PIRSF" id="PIRSF004553">
    <property type="entry name" value="CHP00095"/>
    <property type="match status" value="1"/>
</dbReference>
<gene>
    <name evidence="3" type="primary">rsmD</name>
    <name evidence="3" type="ORF">IQ217_10385</name>
</gene>
<keyword evidence="4" id="KW-1185">Reference proteome</keyword>
<dbReference type="PROSITE" id="PS00092">
    <property type="entry name" value="N6_MTASE"/>
    <property type="match status" value="1"/>
</dbReference>
<accession>A0ABR9VSC3</accession>
<evidence type="ECO:0000256" key="1">
    <source>
        <dbReference type="ARBA" id="ARBA00022603"/>
    </source>
</evidence>
<dbReference type="Pfam" id="PF03602">
    <property type="entry name" value="Cons_hypoth95"/>
    <property type="match status" value="1"/>
</dbReference>
<proteinExistence type="predicted"/>
<dbReference type="PANTHER" id="PTHR43542:SF1">
    <property type="entry name" value="METHYLTRANSFERASE"/>
    <property type="match status" value="1"/>
</dbReference>
<dbReference type="RefSeq" id="WP_194019882.1">
    <property type="nucleotide sequence ID" value="NZ_JADEVV010000026.1"/>
</dbReference>
<dbReference type="SUPFAM" id="SSF53335">
    <property type="entry name" value="S-adenosyl-L-methionine-dependent methyltransferases"/>
    <property type="match status" value="1"/>
</dbReference>